<organism evidence="1 2">
    <name type="scientific">Aristaeella hokkaidonensis</name>
    <dbReference type="NCBI Taxonomy" id="3046382"/>
    <lineage>
        <taxon>Bacteria</taxon>
        <taxon>Bacillati</taxon>
        <taxon>Bacillota</taxon>
        <taxon>Clostridia</taxon>
        <taxon>Eubacteriales</taxon>
        <taxon>Aristaeellaceae</taxon>
        <taxon>Aristaeella</taxon>
    </lineage>
</organism>
<protein>
    <submittedName>
        <fullName evidence="1">Uncharacterized protein</fullName>
    </submittedName>
</protein>
<evidence type="ECO:0000313" key="1">
    <source>
        <dbReference type="EMBL" id="QUC68157.1"/>
    </source>
</evidence>
<dbReference type="Proteomes" id="UP000682782">
    <property type="component" value="Chromosome"/>
</dbReference>
<name>A0AC61MYH0_9FIRM</name>
<dbReference type="EMBL" id="CP068393">
    <property type="protein sequence ID" value="QUC68157.1"/>
    <property type="molecule type" value="Genomic_DNA"/>
</dbReference>
<evidence type="ECO:0000313" key="2">
    <source>
        <dbReference type="Proteomes" id="UP000682782"/>
    </source>
</evidence>
<keyword evidence="2" id="KW-1185">Reference proteome</keyword>
<reference evidence="1" key="1">
    <citation type="submission" date="2021-01" db="EMBL/GenBank/DDBJ databases">
        <title>Complete genome sequence of Clostridiales bacterium R-7.</title>
        <authorList>
            <person name="Mahoney-Kurpe S.C."/>
            <person name="Palevich N."/>
            <person name="Koike S."/>
            <person name="Moon C.D."/>
            <person name="Attwood G.T."/>
        </authorList>
    </citation>
    <scope>NUCLEOTIDE SEQUENCE</scope>
    <source>
        <strain evidence="1">R-7</strain>
    </source>
</reference>
<accession>A0AC61MYH0</accession>
<proteinExistence type="predicted"/>
<sequence>MSFLQRLKERLAIFMQGRHGPDNLGMFTLLSGLVTSILGSFTGIGLFSLVGFALYVTTVFRMLSRNNTKRIEENRKYIDLTSNWKLKSSQFIKRMKNSKDYKYFKCPNCKVLLRMKRGSGERDITCVRCGHQFKQKS</sequence>
<gene>
    <name evidence="1" type="ORF">JYE49_05550</name>
</gene>